<dbReference type="STRING" id="1122252.SAMN05660443_2019"/>
<feature type="transmembrane region" description="Helical" evidence="9">
    <location>
        <begin position="16"/>
        <end position="39"/>
    </location>
</feature>
<evidence type="ECO:0000313" key="11">
    <source>
        <dbReference type="EMBL" id="SFC27326.1"/>
    </source>
</evidence>
<feature type="transmembrane region" description="Helical" evidence="9">
    <location>
        <begin position="397"/>
        <end position="421"/>
    </location>
</feature>
<dbReference type="GO" id="GO:0035435">
    <property type="term" value="P:phosphate ion transmembrane transport"/>
    <property type="evidence" value="ECO:0007669"/>
    <property type="project" value="InterPro"/>
</dbReference>
<dbReference type="InterPro" id="IPR035906">
    <property type="entry name" value="MetI-like_sf"/>
</dbReference>
<dbReference type="SUPFAM" id="SSF161098">
    <property type="entry name" value="MetI-like"/>
    <property type="match status" value="1"/>
</dbReference>
<dbReference type="OrthoDB" id="9807065at2"/>
<dbReference type="GO" id="GO:0005886">
    <property type="term" value="C:plasma membrane"/>
    <property type="evidence" value="ECO:0007669"/>
    <property type="project" value="UniProtKB-SubCell"/>
</dbReference>
<protein>
    <recommendedName>
        <fullName evidence="3 9">Phosphate transport system permease protein PstA</fullName>
    </recommendedName>
</protein>
<dbReference type="GO" id="GO:0005315">
    <property type="term" value="F:phosphate transmembrane transporter activity"/>
    <property type="evidence" value="ECO:0007669"/>
    <property type="project" value="InterPro"/>
</dbReference>
<feature type="transmembrane region" description="Helical" evidence="9">
    <location>
        <begin position="442"/>
        <end position="464"/>
    </location>
</feature>
<organism evidence="11 12">
    <name type="scientific">Marinospirillum celere</name>
    <dbReference type="NCBI Taxonomy" id="1122252"/>
    <lineage>
        <taxon>Bacteria</taxon>
        <taxon>Pseudomonadati</taxon>
        <taxon>Pseudomonadota</taxon>
        <taxon>Gammaproteobacteria</taxon>
        <taxon>Oceanospirillales</taxon>
        <taxon>Oceanospirillaceae</taxon>
        <taxon>Marinospirillum</taxon>
    </lineage>
</organism>
<evidence type="ECO:0000259" key="10">
    <source>
        <dbReference type="PROSITE" id="PS50928"/>
    </source>
</evidence>
<evidence type="ECO:0000256" key="4">
    <source>
        <dbReference type="ARBA" id="ARBA00022448"/>
    </source>
</evidence>
<keyword evidence="7 9" id="KW-1133">Transmembrane helix</keyword>
<accession>A0A1I1HTV2</accession>
<evidence type="ECO:0000256" key="9">
    <source>
        <dbReference type="RuleBase" id="RU363043"/>
    </source>
</evidence>
<dbReference type="CDD" id="cd06261">
    <property type="entry name" value="TM_PBP2"/>
    <property type="match status" value="1"/>
</dbReference>
<gene>
    <name evidence="11" type="ORF">SAMN05660443_2019</name>
</gene>
<feature type="domain" description="ABC transmembrane type-1" evidence="10">
    <location>
        <begin position="310"/>
        <end position="542"/>
    </location>
</feature>
<name>A0A1I1HTV2_9GAMM</name>
<dbReference type="Gene3D" id="1.10.3720.10">
    <property type="entry name" value="MetI-like"/>
    <property type="match status" value="1"/>
</dbReference>
<feature type="transmembrane region" description="Helical" evidence="9">
    <location>
        <begin position="306"/>
        <end position="335"/>
    </location>
</feature>
<dbReference type="PANTHER" id="PTHR43470:SF6">
    <property type="entry name" value="PHOSPHATE TRANSPORT SYSTEM PERMEASE PROTEIN PSTA"/>
    <property type="match status" value="1"/>
</dbReference>
<dbReference type="EMBL" id="FOLH01000004">
    <property type="protein sequence ID" value="SFC27326.1"/>
    <property type="molecule type" value="Genomic_DNA"/>
</dbReference>
<proteinExistence type="inferred from homology"/>
<evidence type="ECO:0000256" key="5">
    <source>
        <dbReference type="ARBA" id="ARBA00022475"/>
    </source>
</evidence>
<feature type="transmembrane region" description="Helical" evidence="9">
    <location>
        <begin position="355"/>
        <end position="377"/>
    </location>
</feature>
<keyword evidence="8 9" id="KW-0472">Membrane</keyword>
<evidence type="ECO:0000256" key="2">
    <source>
        <dbReference type="ARBA" id="ARBA00007069"/>
    </source>
</evidence>
<keyword evidence="5 9" id="KW-1003">Cell membrane</keyword>
<reference evidence="11 12" key="1">
    <citation type="submission" date="2016-10" db="EMBL/GenBank/DDBJ databases">
        <authorList>
            <person name="de Groot N.N."/>
        </authorList>
    </citation>
    <scope>NUCLEOTIDE SEQUENCE [LARGE SCALE GENOMIC DNA]</scope>
    <source>
        <strain evidence="11 12">DSM 18438</strain>
    </source>
</reference>
<dbReference type="PROSITE" id="PS50928">
    <property type="entry name" value="ABC_TM1"/>
    <property type="match status" value="1"/>
</dbReference>
<comment type="subcellular location">
    <subcellularLocation>
        <location evidence="9">Cell inner membrane</location>
        <topology evidence="9">Multi-pass membrane protein</topology>
    </subcellularLocation>
    <subcellularLocation>
        <location evidence="1">Cell membrane</location>
        <topology evidence="1">Multi-pass membrane protein</topology>
    </subcellularLocation>
</comment>
<feature type="transmembrane region" description="Helical" evidence="9">
    <location>
        <begin position="523"/>
        <end position="545"/>
    </location>
</feature>
<dbReference type="RefSeq" id="WP_091962901.1">
    <property type="nucleotide sequence ID" value="NZ_FOLH01000004.1"/>
</dbReference>
<dbReference type="InterPro" id="IPR000515">
    <property type="entry name" value="MetI-like"/>
</dbReference>
<dbReference type="Pfam" id="PF00528">
    <property type="entry name" value="BPD_transp_1"/>
    <property type="match status" value="1"/>
</dbReference>
<keyword evidence="12" id="KW-1185">Reference proteome</keyword>
<evidence type="ECO:0000256" key="3">
    <source>
        <dbReference type="ARBA" id="ARBA00016864"/>
    </source>
</evidence>
<keyword evidence="4" id="KW-0813">Transport</keyword>
<evidence type="ECO:0000313" key="12">
    <source>
        <dbReference type="Proteomes" id="UP000199058"/>
    </source>
</evidence>
<dbReference type="NCBIfam" id="TIGR00974">
    <property type="entry name" value="3a0107s02c"/>
    <property type="match status" value="1"/>
</dbReference>
<keyword evidence="6 9" id="KW-0812">Transmembrane</keyword>
<dbReference type="AlphaFoldDB" id="A0A1I1HTV2"/>
<evidence type="ECO:0000256" key="6">
    <source>
        <dbReference type="ARBA" id="ARBA00022692"/>
    </source>
</evidence>
<sequence length="558" mass="62812">MKISMKNWVKSGSPWIWLNAGAVTISVVMVLGLIGLIAVRGLAHFWPADLHQALVTDRSGQQQMILGEQVQVTQITADQLRNAGYQVDEDIQLLERQLFKIGNRDLYGFDFRWALTRELENIEYPRHATVLERREWGNYYGYLIGIKEDGRLIAEQPLGENILWDEAQKRIQRAVGIYWEIYNLERREIGQVNYQLEQLRLAERRHELRGTDTPENLAELAEERAYWNDQYAEMEARLAELYGQFSRDALVMMSADGQRSVIGLHHVVRGFQPNDMNVFQKMGHYFAKLWEFVSEDPREANTEGGIFPAIFGTVMMVLIMSVIVTPFGVMAAIYLREYAKQGLLTRTIRIAVNNLAGVPSIVYGVFGLGFFVYFVGGNLDQLFFPEALPSPTFGTPGLMWASLTLALLTLPVVIVATEEGLSRIPRSVREGSLALGATKAETLWRVVLPMASPAMMTGVILAVARAAGEVAPLMLVGVVKLAPNLPVDGNFPFLHLDRQFMHLGFHIYDVGFQSPNVEAARPLVYATALMLVLVIAVLNLTAIAIRNRLREKYRALDM</sequence>
<evidence type="ECO:0000256" key="7">
    <source>
        <dbReference type="ARBA" id="ARBA00022989"/>
    </source>
</evidence>
<dbReference type="Proteomes" id="UP000199058">
    <property type="component" value="Unassembled WGS sequence"/>
</dbReference>
<dbReference type="InterPro" id="IPR005672">
    <property type="entry name" value="Phosphate_PstA"/>
</dbReference>
<comment type="similarity">
    <text evidence="2 9">Belongs to the binding-protein-dependent transport system permease family. CysTW subfamily.</text>
</comment>
<dbReference type="PANTHER" id="PTHR43470">
    <property type="entry name" value="PHOSPHATE TRANSPORT SYSTEM PERMEASE PROTEIN PSTA-RELATED"/>
    <property type="match status" value="1"/>
</dbReference>
<evidence type="ECO:0000256" key="8">
    <source>
        <dbReference type="ARBA" id="ARBA00023136"/>
    </source>
</evidence>
<evidence type="ECO:0000256" key="1">
    <source>
        <dbReference type="ARBA" id="ARBA00004651"/>
    </source>
</evidence>